<gene>
    <name evidence="1" type="ORF">SAMN04515674_105277</name>
</gene>
<dbReference type="EMBL" id="FOXH01000005">
    <property type="protein sequence ID" value="SFP75788.1"/>
    <property type="molecule type" value="Genomic_DNA"/>
</dbReference>
<dbReference type="STRING" id="1079859.SAMN04515674_105277"/>
<evidence type="ECO:0000313" key="2">
    <source>
        <dbReference type="Proteomes" id="UP000199306"/>
    </source>
</evidence>
<name>A0A1I5SYJ7_9BACT</name>
<evidence type="ECO:0008006" key="3">
    <source>
        <dbReference type="Google" id="ProtNLM"/>
    </source>
</evidence>
<evidence type="ECO:0000313" key="1">
    <source>
        <dbReference type="EMBL" id="SFP75788.1"/>
    </source>
</evidence>
<dbReference type="AlphaFoldDB" id="A0A1I5SYJ7"/>
<protein>
    <recommendedName>
        <fullName evidence="3">2OG-Fe(II) oxygenase superfamily protein</fullName>
    </recommendedName>
</protein>
<dbReference type="Proteomes" id="UP000199306">
    <property type="component" value="Unassembled WGS sequence"/>
</dbReference>
<sequence length="218" mass="25727">MKSKIKYAGLPKFIANCACKCNEMMFYQYLPIKLHGGHRYSYEERLSCFEPIIREITQDYINYFGYDKFLNSYVYLTVKHLFQSEGCSYNRFGYHSDGFMTKDINYIWSDSNPTIFNKGPFFLTKDDKISLIEMQEQALAENDITFPDNSIVRLNQFHIHKVNESGKSGMRTFLKMSFSEDKYNLIGNSRNYLLKYDWEMLERGIERNIPQASANVQN</sequence>
<proteinExistence type="predicted"/>
<reference evidence="1 2" key="1">
    <citation type="submission" date="2016-10" db="EMBL/GenBank/DDBJ databases">
        <authorList>
            <person name="de Groot N.N."/>
        </authorList>
    </citation>
    <scope>NUCLEOTIDE SEQUENCE [LARGE SCALE GENOMIC DNA]</scope>
    <source>
        <strain evidence="2">E92,LMG 26720,CCM 7988</strain>
    </source>
</reference>
<organism evidence="1 2">
    <name type="scientific">Pseudarcicella hirudinis</name>
    <dbReference type="NCBI Taxonomy" id="1079859"/>
    <lineage>
        <taxon>Bacteria</taxon>
        <taxon>Pseudomonadati</taxon>
        <taxon>Bacteroidota</taxon>
        <taxon>Cytophagia</taxon>
        <taxon>Cytophagales</taxon>
        <taxon>Flectobacillaceae</taxon>
        <taxon>Pseudarcicella</taxon>
    </lineage>
</organism>
<keyword evidence="2" id="KW-1185">Reference proteome</keyword>
<accession>A0A1I5SYJ7</accession>
<dbReference type="RefSeq" id="WP_092016858.1">
    <property type="nucleotide sequence ID" value="NZ_FOXH01000005.1"/>
</dbReference>
<dbReference type="OrthoDB" id="793848at2"/>